<evidence type="ECO:0000313" key="2">
    <source>
        <dbReference type="EMBL" id="GKT30152.1"/>
    </source>
</evidence>
<comment type="caution">
    <text evidence="2">The sequence shown here is derived from an EMBL/GenBank/DDBJ whole genome shotgun (WGS) entry which is preliminary data.</text>
</comment>
<reference evidence="2" key="1">
    <citation type="submission" date="2022-03" db="EMBL/GenBank/DDBJ databases">
        <title>Draft genome sequence of Aduncisulcus paluster, a free-living microaerophilic Fornicata.</title>
        <authorList>
            <person name="Yuyama I."/>
            <person name="Kume K."/>
            <person name="Tamura T."/>
            <person name="Inagaki Y."/>
            <person name="Hashimoto T."/>
        </authorList>
    </citation>
    <scope>NUCLEOTIDE SEQUENCE</scope>
    <source>
        <strain evidence="2">NY0171</strain>
    </source>
</reference>
<keyword evidence="3" id="KW-1185">Reference proteome</keyword>
<dbReference type="EMBL" id="BQXS01001137">
    <property type="protein sequence ID" value="GKT30152.1"/>
    <property type="molecule type" value="Genomic_DNA"/>
</dbReference>
<sequence length="146" mass="16394">TTLEQLDPIMDQMEEEMDQSGESDADPFDQEMLNNEFAMLYGFTPKAKEIIEANGFTHKTWPETASRVIKAFASIAMEAEGNEGMAELEAAIAQMEADPNMSPEQKKMMKEHMLASMKAAKAMMKAPSEDVKVVRPYFDKLSNTME</sequence>
<evidence type="ECO:0000256" key="1">
    <source>
        <dbReference type="SAM" id="MobiDB-lite"/>
    </source>
</evidence>
<organism evidence="2 3">
    <name type="scientific">Aduncisulcus paluster</name>
    <dbReference type="NCBI Taxonomy" id="2918883"/>
    <lineage>
        <taxon>Eukaryota</taxon>
        <taxon>Metamonada</taxon>
        <taxon>Carpediemonas-like organisms</taxon>
        <taxon>Aduncisulcus</taxon>
    </lineage>
</organism>
<protein>
    <submittedName>
        <fullName evidence="2">Uncharacterized protein</fullName>
    </submittedName>
</protein>
<proteinExistence type="predicted"/>
<name>A0ABQ5KCE5_9EUKA</name>
<feature type="non-terminal residue" evidence="2">
    <location>
        <position position="1"/>
    </location>
</feature>
<accession>A0ABQ5KCE5</accession>
<gene>
    <name evidence="2" type="ORF">ADUPG1_001400</name>
</gene>
<feature type="region of interest" description="Disordered" evidence="1">
    <location>
        <begin position="1"/>
        <end position="28"/>
    </location>
</feature>
<evidence type="ECO:0000313" key="3">
    <source>
        <dbReference type="Proteomes" id="UP001057375"/>
    </source>
</evidence>
<feature type="compositionally biased region" description="Acidic residues" evidence="1">
    <location>
        <begin position="12"/>
        <end position="28"/>
    </location>
</feature>
<dbReference type="Proteomes" id="UP001057375">
    <property type="component" value="Unassembled WGS sequence"/>
</dbReference>